<keyword evidence="2" id="KW-1185">Reference proteome</keyword>
<dbReference type="EMBL" id="JAHRIP010009485">
    <property type="protein sequence ID" value="MEQ2282573.1"/>
    <property type="molecule type" value="Genomic_DNA"/>
</dbReference>
<name>A0ABV0XMB2_9TELE</name>
<reference evidence="1 2" key="1">
    <citation type="submission" date="2021-06" db="EMBL/GenBank/DDBJ databases">
        <authorList>
            <person name="Palmer J.M."/>
        </authorList>
    </citation>
    <scope>NUCLEOTIDE SEQUENCE [LARGE SCALE GENOMIC DNA]</scope>
    <source>
        <strain evidence="1 2">AS_MEX2019</strain>
        <tissue evidence="1">Muscle</tissue>
    </source>
</reference>
<gene>
    <name evidence="1" type="ORF">AMECASPLE_002268</name>
</gene>
<evidence type="ECO:0000313" key="1">
    <source>
        <dbReference type="EMBL" id="MEQ2282573.1"/>
    </source>
</evidence>
<evidence type="ECO:0000313" key="2">
    <source>
        <dbReference type="Proteomes" id="UP001469553"/>
    </source>
</evidence>
<accession>A0ABV0XMB2</accession>
<sequence>MKMIARQTDLSPVLAVKKRDVVGVSYCSMTSACMQFHCTGKSCNLVNIYGTKKSWEISNSNINRLVPVKVLKQIIIIVTICCSFFFHGSINHGFEVTGVELWPERSKLTPPASGSYESVKSCSSCLMFIIAK</sequence>
<organism evidence="1 2">
    <name type="scientific">Ameca splendens</name>
    <dbReference type="NCBI Taxonomy" id="208324"/>
    <lineage>
        <taxon>Eukaryota</taxon>
        <taxon>Metazoa</taxon>
        <taxon>Chordata</taxon>
        <taxon>Craniata</taxon>
        <taxon>Vertebrata</taxon>
        <taxon>Euteleostomi</taxon>
        <taxon>Actinopterygii</taxon>
        <taxon>Neopterygii</taxon>
        <taxon>Teleostei</taxon>
        <taxon>Neoteleostei</taxon>
        <taxon>Acanthomorphata</taxon>
        <taxon>Ovalentaria</taxon>
        <taxon>Atherinomorphae</taxon>
        <taxon>Cyprinodontiformes</taxon>
        <taxon>Goodeidae</taxon>
        <taxon>Ameca</taxon>
    </lineage>
</organism>
<comment type="caution">
    <text evidence="1">The sequence shown here is derived from an EMBL/GenBank/DDBJ whole genome shotgun (WGS) entry which is preliminary data.</text>
</comment>
<protein>
    <submittedName>
        <fullName evidence="1">Uncharacterized protein</fullName>
    </submittedName>
</protein>
<dbReference type="PROSITE" id="PS51257">
    <property type="entry name" value="PROKAR_LIPOPROTEIN"/>
    <property type="match status" value="1"/>
</dbReference>
<proteinExistence type="predicted"/>
<dbReference type="Proteomes" id="UP001469553">
    <property type="component" value="Unassembled WGS sequence"/>
</dbReference>